<reference evidence="3" key="1">
    <citation type="submission" date="2021-11" db="EMBL/GenBank/DDBJ databases">
        <title>Description of novel Chryseobacterium species.</title>
        <authorList>
            <person name="Saticioglu I.B."/>
            <person name="Ay H."/>
            <person name="Altun S."/>
            <person name="Duman M."/>
        </authorList>
    </citation>
    <scope>NUCLEOTIDE SEQUENCE</scope>
    <source>
        <strain evidence="3">C-39</strain>
    </source>
</reference>
<evidence type="ECO:0000256" key="1">
    <source>
        <dbReference type="SAM" id="Coils"/>
    </source>
</evidence>
<name>A0A9Q3YQ02_9FLAO</name>
<evidence type="ECO:0000313" key="3">
    <source>
        <dbReference type="EMBL" id="MCC9033294.1"/>
    </source>
</evidence>
<evidence type="ECO:0000313" key="5">
    <source>
        <dbReference type="Proteomes" id="UP001107960"/>
    </source>
</evidence>
<reference evidence="2" key="3">
    <citation type="submission" date="2024-05" db="EMBL/GenBank/DDBJ databases">
        <title>Description of novel Chryseobacterium sp. strain C-2.</title>
        <authorList>
            <person name="Saticioglu I.B."/>
        </authorList>
    </citation>
    <scope>NUCLEOTIDE SEQUENCE</scope>
    <source>
        <strain evidence="2">C-2</strain>
    </source>
</reference>
<dbReference type="RefSeq" id="WP_191178708.1">
    <property type="nucleotide sequence ID" value="NZ_JACXXP010000004.1"/>
</dbReference>
<accession>A0A9Q3YQ02</accession>
<sequence length="404" mass="47316">MNTKKTSIREENIKNDEGILISELITLLDRNDIIVSKLFDEINIDDILDDFIPIKGAKTLFNSQLSLKTSIKKIDLLSQLEDISFYNEEEFCFKFSNVNQPQVLPGVSSINAYPIYSAQRDFFSKLYGMDKYAKNLIDNGFKSVVNKNLELIKELKQMENRYRLLYNLNDNKYYLRAIVSKKSYYDYNNSIAVVIGLIILYNEMKETGTVYTLKSCEFNESYIRMFFDTSETKELEGIGFVRNIIEISNDEIKRESLKFLSVCSINYEDDKNKTGELFLKPNDLKSKVFSIKHNQKPETAVSEFSNIELSKEKHEELYEDILKIKNIKKPEQIKFLIKRKIDKSKNDDIKKFSTTMINELTLSTSNNIMDLLKIFNKLQLIAREDIEASEYLRFVFYEALINRK</sequence>
<comment type="caution">
    <text evidence="3">The sequence shown here is derived from an EMBL/GenBank/DDBJ whole genome shotgun (WGS) entry which is preliminary data.</text>
</comment>
<gene>
    <name evidence="2" type="ORF">IEW27_05915</name>
    <name evidence="3" type="ORF">LNP80_03370</name>
</gene>
<evidence type="ECO:0000313" key="2">
    <source>
        <dbReference type="EMBL" id="MBD3904134.1"/>
    </source>
</evidence>
<dbReference type="Proteomes" id="UP001107960">
    <property type="component" value="Unassembled WGS sequence"/>
</dbReference>
<keyword evidence="1" id="KW-0175">Coiled coil</keyword>
<proteinExistence type="predicted"/>
<dbReference type="EMBL" id="JACXXP010000004">
    <property type="protein sequence ID" value="MBD3904134.1"/>
    <property type="molecule type" value="Genomic_DNA"/>
</dbReference>
<reference evidence="4" key="2">
    <citation type="submission" date="2023-07" db="EMBL/GenBank/DDBJ databases">
        <title>Description of novel Chryseobacterium sp. strain C-2.</title>
        <authorList>
            <person name="Saticioglu I.B."/>
        </authorList>
    </citation>
    <scope>NUCLEOTIDE SEQUENCE [LARGE SCALE GENOMIC DNA]</scope>
    <source>
        <strain evidence="4">C-2</strain>
    </source>
</reference>
<keyword evidence="4" id="KW-1185">Reference proteome</keyword>
<evidence type="ECO:0000313" key="4">
    <source>
        <dbReference type="Proteomes" id="UP000603715"/>
    </source>
</evidence>
<dbReference type="EMBL" id="JAJJML010000001">
    <property type="protein sequence ID" value="MCC9033294.1"/>
    <property type="molecule type" value="Genomic_DNA"/>
</dbReference>
<feature type="coiled-coil region" evidence="1">
    <location>
        <begin position="141"/>
        <end position="168"/>
    </location>
</feature>
<dbReference type="AlphaFoldDB" id="A0A9Q3YQ02"/>
<dbReference type="Proteomes" id="UP000603715">
    <property type="component" value="Unassembled WGS sequence"/>
</dbReference>
<organism evidence="3 5">
    <name type="scientific">Chryseobacterium muglaense</name>
    <dbReference type="NCBI Taxonomy" id="2893752"/>
    <lineage>
        <taxon>Bacteria</taxon>
        <taxon>Pseudomonadati</taxon>
        <taxon>Bacteroidota</taxon>
        <taxon>Flavobacteriia</taxon>
        <taxon>Flavobacteriales</taxon>
        <taxon>Weeksellaceae</taxon>
        <taxon>Chryseobacterium group</taxon>
        <taxon>Chryseobacterium</taxon>
    </lineage>
</organism>
<protein>
    <submittedName>
        <fullName evidence="3">Uncharacterized protein</fullName>
    </submittedName>
</protein>